<keyword evidence="3" id="KW-1185">Reference proteome</keyword>
<dbReference type="RefSeq" id="WP_280141084.1">
    <property type="nucleotide sequence ID" value="NZ_FOOA01000003.1"/>
</dbReference>
<proteinExistence type="predicted"/>
<comment type="caution">
    <text evidence="2">The sequence shown here is derived from an EMBL/GenBank/DDBJ whole genome shotgun (WGS) entry which is preliminary data.</text>
</comment>
<evidence type="ECO:0000313" key="2">
    <source>
        <dbReference type="EMBL" id="MBB3935783.1"/>
    </source>
</evidence>
<accession>A0A7W6BPR2</accession>
<organism evidence="2 3">
    <name type="scientific">Aureimonas phyllosphaerae</name>
    <dbReference type="NCBI Taxonomy" id="1166078"/>
    <lineage>
        <taxon>Bacteria</taxon>
        <taxon>Pseudomonadati</taxon>
        <taxon>Pseudomonadota</taxon>
        <taxon>Alphaproteobacteria</taxon>
        <taxon>Hyphomicrobiales</taxon>
        <taxon>Aurantimonadaceae</taxon>
        <taxon>Aureimonas</taxon>
    </lineage>
</organism>
<reference evidence="2 3" key="1">
    <citation type="submission" date="2020-08" db="EMBL/GenBank/DDBJ databases">
        <title>Genomic Encyclopedia of Type Strains, Phase IV (KMG-IV): sequencing the most valuable type-strain genomes for metagenomic binning, comparative biology and taxonomic classification.</title>
        <authorList>
            <person name="Goeker M."/>
        </authorList>
    </citation>
    <scope>NUCLEOTIDE SEQUENCE [LARGE SCALE GENOMIC DNA]</scope>
    <source>
        <strain evidence="2 3">DSM 25024</strain>
    </source>
</reference>
<dbReference type="PROSITE" id="PS51257">
    <property type="entry name" value="PROKAR_LIPOPROTEIN"/>
    <property type="match status" value="1"/>
</dbReference>
<name>A0A7W6BPR2_9HYPH</name>
<keyword evidence="1" id="KW-0732">Signal</keyword>
<dbReference type="Proteomes" id="UP000531216">
    <property type="component" value="Unassembled WGS sequence"/>
</dbReference>
<protein>
    <submittedName>
        <fullName evidence="2">Uncharacterized protein YceK</fullName>
    </submittedName>
</protein>
<gene>
    <name evidence="2" type="ORF">GGR05_001927</name>
</gene>
<sequence>MSRILMLLTALALLAGCAEINKPITPNDSWREKATRDNGMPR</sequence>
<dbReference type="EMBL" id="JACIDO010000003">
    <property type="protein sequence ID" value="MBB3935783.1"/>
    <property type="molecule type" value="Genomic_DNA"/>
</dbReference>
<evidence type="ECO:0000313" key="3">
    <source>
        <dbReference type="Proteomes" id="UP000531216"/>
    </source>
</evidence>
<dbReference type="AlphaFoldDB" id="A0A7W6BPR2"/>
<feature type="signal peptide" evidence="1">
    <location>
        <begin position="1"/>
        <end position="17"/>
    </location>
</feature>
<feature type="chain" id="PRO_5031511824" evidence="1">
    <location>
        <begin position="18"/>
        <end position="42"/>
    </location>
</feature>
<evidence type="ECO:0000256" key="1">
    <source>
        <dbReference type="SAM" id="SignalP"/>
    </source>
</evidence>